<evidence type="ECO:0000313" key="3">
    <source>
        <dbReference type="Proteomes" id="UP000230177"/>
    </source>
</evidence>
<protein>
    <submittedName>
        <fullName evidence="2">Phospho-N-acetylmuramoyl-pentapeptide-transferase</fullName>
        <ecNumber evidence="2">2.7.8.13</ecNumber>
    </submittedName>
</protein>
<feature type="transmembrane region" description="Helical" evidence="1">
    <location>
        <begin position="41"/>
        <end position="62"/>
    </location>
</feature>
<sequence>VVEIGSSLIQLFGKKFLKKKIFPVAPFHLYLQNKGWEEPKIVMRLWLISIIFVIFGLMIAFMK</sequence>
<dbReference type="GO" id="GO:0016740">
    <property type="term" value="F:transferase activity"/>
    <property type="evidence" value="ECO:0007669"/>
    <property type="project" value="UniProtKB-KW"/>
</dbReference>
<comment type="caution">
    <text evidence="2">The sequence shown here is derived from an EMBL/GenBank/DDBJ whole genome shotgun (WGS) entry which is preliminary data.</text>
</comment>
<feature type="non-terminal residue" evidence="2">
    <location>
        <position position="1"/>
    </location>
</feature>
<organism evidence="2 3">
    <name type="scientific">Candidatus Roizmanbacteria bacterium CG_4_10_14_0_2_um_filter_36_35</name>
    <dbReference type="NCBI Taxonomy" id="1974822"/>
    <lineage>
        <taxon>Bacteria</taxon>
        <taxon>Candidatus Roizmaniibacteriota</taxon>
    </lineage>
</organism>
<dbReference type="Proteomes" id="UP000230177">
    <property type="component" value="Unassembled WGS sequence"/>
</dbReference>
<keyword evidence="1" id="KW-1133">Transmembrane helix</keyword>
<gene>
    <name evidence="2" type="primary">mraY</name>
    <name evidence="2" type="ORF">COY13_03610</name>
</gene>
<keyword evidence="1" id="KW-0812">Transmembrane</keyword>
<dbReference type="EMBL" id="PFOE01000086">
    <property type="protein sequence ID" value="PIZ67212.1"/>
    <property type="molecule type" value="Genomic_DNA"/>
</dbReference>
<accession>A0A2M7U7N0</accession>
<proteinExistence type="predicted"/>
<dbReference type="AlphaFoldDB" id="A0A2M7U7N0"/>
<evidence type="ECO:0000256" key="1">
    <source>
        <dbReference type="SAM" id="Phobius"/>
    </source>
</evidence>
<name>A0A2M7U7N0_9BACT</name>
<keyword evidence="2" id="KW-0808">Transferase</keyword>
<keyword evidence="1" id="KW-0472">Membrane</keyword>
<reference evidence="3" key="1">
    <citation type="submission" date="2017-09" db="EMBL/GenBank/DDBJ databases">
        <title>Depth-based differentiation of microbial function through sediment-hosted aquifers and enrichment of novel symbionts in the deep terrestrial subsurface.</title>
        <authorList>
            <person name="Probst A.J."/>
            <person name="Ladd B."/>
            <person name="Jarett J.K."/>
            <person name="Geller-Mcgrath D.E."/>
            <person name="Sieber C.M.K."/>
            <person name="Emerson J.B."/>
            <person name="Anantharaman K."/>
            <person name="Thomas B.C."/>
            <person name="Malmstrom R."/>
            <person name="Stieglmeier M."/>
            <person name="Klingl A."/>
            <person name="Woyke T."/>
            <person name="Ryan C.M."/>
            <person name="Banfield J.F."/>
        </authorList>
    </citation>
    <scope>NUCLEOTIDE SEQUENCE [LARGE SCALE GENOMIC DNA]</scope>
</reference>
<dbReference type="EC" id="2.7.8.13" evidence="2"/>
<evidence type="ECO:0000313" key="2">
    <source>
        <dbReference type="EMBL" id="PIZ67212.1"/>
    </source>
</evidence>